<dbReference type="Pfam" id="PF03722">
    <property type="entry name" value="Hemocyanin_N"/>
    <property type="match status" value="2"/>
</dbReference>
<dbReference type="Pfam" id="PF00372">
    <property type="entry name" value="Hemocyanin_M"/>
    <property type="match status" value="2"/>
</dbReference>
<dbReference type="Gene3D" id="1.10.1280.10">
    <property type="entry name" value="Di-copper center containing domain from catechol oxidase"/>
    <property type="match status" value="2"/>
</dbReference>
<dbReference type="SUPFAM" id="SSF48056">
    <property type="entry name" value="Di-copper centre-containing domain"/>
    <property type="match status" value="2"/>
</dbReference>
<dbReference type="InterPro" id="IPR037020">
    <property type="entry name" value="Hemocyanin_C_sf"/>
</dbReference>
<evidence type="ECO:0000256" key="2">
    <source>
        <dbReference type="ARBA" id="ARBA00038082"/>
    </source>
</evidence>
<name>A0A835L423_SPOEX</name>
<dbReference type="InterPro" id="IPR014756">
    <property type="entry name" value="Ig_E-set"/>
</dbReference>
<dbReference type="PANTHER" id="PTHR11511">
    <property type="entry name" value="LARVAL STORAGE PROTEIN/PHENOLOXIDASE"/>
    <property type="match status" value="1"/>
</dbReference>
<feature type="compositionally biased region" description="Basic and acidic residues" evidence="3">
    <location>
        <begin position="1699"/>
        <end position="1713"/>
    </location>
</feature>
<dbReference type="InterPro" id="IPR005204">
    <property type="entry name" value="Hemocyanin_N"/>
</dbReference>
<dbReference type="PRINTS" id="PR00187">
    <property type="entry name" value="HAEMOCYANIN"/>
</dbReference>
<feature type="domain" description="Hemocyanin N-terminal" evidence="5">
    <location>
        <begin position="1050"/>
        <end position="1168"/>
    </location>
</feature>
<reference evidence="7" key="1">
    <citation type="submission" date="2020-08" db="EMBL/GenBank/DDBJ databases">
        <title>Spodoptera exigua strain:BAW_Kor-Di-RS1 Genome sequencing and assembly.</title>
        <authorList>
            <person name="Kim J."/>
            <person name="Nam H.Y."/>
            <person name="Kwon M."/>
            <person name="Choi J.H."/>
            <person name="Cho S.R."/>
            <person name="Kim G.-H."/>
        </authorList>
    </citation>
    <scope>NUCLEOTIDE SEQUENCE</scope>
    <source>
        <strain evidence="7">BAW_Kor-Di-RS1</strain>
        <tissue evidence="7">Whole-body</tissue>
    </source>
</reference>
<gene>
    <name evidence="7" type="ORF">HW555_005975</name>
</gene>
<dbReference type="GO" id="GO:0005615">
    <property type="term" value="C:extracellular space"/>
    <property type="evidence" value="ECO:0007669"/>
    <property type="project" value="UniProtKB-ARBA"/>
</dbReference>
<evidence type="ECO:0000259" key="4">
    <source>
        <dbReference type="Pfam" id="PF00372"/>
    </source>
</evidence>
<accession>A0A835L423</accession>
<dbReference type="Proteomes" id="UP000648187">
    <property type="component" value="Unassembled WGS sequence"/>
</dbReference>
<evidence type="ECO:0000313" key="8">
    <source>
        <dbReference type="Proteomes" id="UP000648187"/>
    </source>
</evidence>
<evidence type="ECO:0000256" key="3">
    <source>
        <dbReference type="SAM" id="MobiDB-lite"/>
    </source>
</evidence>
<feature type="domain" description="Hemocyanin C-terminal" evidence="6">
    <location>
        <begin position="1428"/>
        <end position="1659"/>
    </location>
</feature>
<comment type="similarity">
    <text evidence="2">Belongs to the hemocyanin family.</text>
</comment>
<feature type="domain" description="Hemocyanin middle" evidence="4">
    <location>
        <begin position="399"/>
        <end position="678"/>
    </location>
</feature>
<dbReference type="InterPro" id="IPR000896">
    <property type="entry name" value="Hemocyanin/hexamerin_mid_dom"/>
</dbReference>
<dbReference type="InterPro" id="IPR008922">
    <property type="entry name" value="Di-copper_centre_dom_sf"/>
</dbReference>
<dbReference type="EMBL" id="JACKWZ010000083">
    <property type="protein sequence ID" value="KAF9416845.1"/>
    <property type="molecule type" value="Genomic_DNA"/>
</dbReference>
<keyword evidence="1" id="KW-0758">Storage protein</keyword>
<dbReference type="InterPro" id="IPR005203">
    <property type="entry name" value="Hemocyanin_C"/>
</dbReference>
<keyword evidence="8" id="KW-1185">Reference proteome</keyword>
<dbReference type="Gene3D" id="1.20.1370.10">
    <property type="entry name" value="Hemocyanin, N-terminal domain"/>
    <property type="match status" value="2"/>
</dbReference>
<feature type="region of interest" description="Disordered" evidence="3">
    <location>
        <begin position="1699"/>
        <end position="1718"/>
    </location>
</feature>
<dbReference type="SUPFAM" id="SSF81296">
    <property type="entry name" value="E set domains"/>
    <property type="match status" value="2"/>
</dbReference>
<dbReference type="Pfam" id="PF03723">
    <property type="entry name" value="Hemocyanin_C"/>
    <property type="match status" value="2"/>
</dbReference>
<dbReference type="PANTHER" id="PTHR11511:SF5">
    <property type="entry name" value="FAT-BODY PROTEIN 1-RELATED"/>
    <property type="match status" value="1"/>
</dbReference>
<feature type="domain" description="Hemocyanin N-terminal" evidence="5">
    <location>
        <begin position="274"/>
        <end position="394"/>
    </location>
</feature>
<sequence length="2128" mass="247731">MTLDDSISYNPLILVAQTDNVTVVVVSDDVVVESHREFNTVVVFQPWPVSLLNCLVPRELLNLTQTIGKTFEVVSRKDLLVHIYRELKAPGLCFVHKPVLHPEWIVDVEVVVVSVQVNIFGEVAEFVFIAEAHPAGGLDESVEVLGVVQHVEHGDYFFELAINVQGEDLATRQETNLHHFDESLHYIGFLKIKKCGTYKRNAMHKSLYIKGSITWFSNFKIISCRCLMSNVTGRIDSTMRAVVLLVVCLAGLAMATRDTDDFNTNNFATMDIKHRQLVILKLLNHVMEPLMYKDLEDIGRNYKFEDNYERYTKTDVVKDFLKMLKVGFLPRGEIFTLHIDRQLKEVVNMFHMLYYAKDFDTFVKTACWMRLYLNEGMFVYALTVAVRHREDCKGIILPPPYEIYPYYFVRSDVIQKAYLLKMKKGLLDLKLCDFYGIKKTDKDIYIIDENVYDKRVHLNFEDKLRYFTEDIDLNTYYYYFHVDYPFWMKDKFMDKTKTRRFELTVYMYQQILARYYLERLSNGLGRIKDLSWYKPIKKGYWPWLKLHNGIEFPVRFNNYVIARDHNLDVIRLCDEYEKIIREAIIKGFIEINGMRLDLTKSDDMEVLGKLIYGNIEKVDIDRTYVDSYRYLLIVMKAAIGLNTFYSDKYFVVPTILDQYQTALRDPVFYMLQKRIIDLVCLFKLRLPSYTKEDLYFPGVKIDNVSVDKLVTYFDDYLMDMTNAVYLTEDEMKKTKSDMKFFVRKRRLNHQPFKVTFDILSDKSADCVVRVFLGPKKDHMGRLIDININRLNFVELDTFLYKLTTGKNTIIRNSYDMHNLVRDRIMTRDLWKKVESITDMRDFFIKDLRNYHTGFPTRLLLPKGFVGGMHMMLYVIVTPLKLVDNVDMNVLDVNRKDFMYDFRSTVLLDKMPLGFPFDRRIDVGNFFTPNMKFVDVTIFHKKQTCDMKTRWNRYVLKNYNMVDRTPIESDAYFVDTDLNMKVDRNQTVSFRDYHVPPISISSQNRSQLDKMKTLTVVLVITVLGIQISGYLIQVPTAPPVLFRDPIPSQWLHLQKLMIPLLENVCEDSTNPDVRKLAQDFTINMADYLEPNAITNLQKLMSAGLLPKGEIFSEYNPEHMKQLKIVYEAFYSAKNFDVFYKVAAWARQNINCGLYVNAIYMVLQSRKDMAKLSIPAPYEVLPNYFVRKDVLIKATSILSGQEVTPTEGLRDEGNAYYLDANYTGIFYNNDDDSKLAYFREDIGLNSYYYLRKLRLSPFYKGDINERYGENIYQMMKQFSARYNLERYASGFPEIDPIDWNDLPDIPYDPELVYSDGKEFNHRTMPLEFPANDEITLLQTIENNVAAVVGHMRQSGYNKTQILNHLMEILVTGERSYETLARQLLGKDRTNNGHVSVLEHYMTSLRDPMFWKINKKIVDLVDSALKLLPTYSRNELYFPGVEIVNIDVKKMMTAYDYFEFDVTDALKLDDSKSAFNVKIGQPRLNHKPFTVKLNISSLVSKKGLVKIYLGPKLLPGELAAKKNLFTLLDVFEVNLKIGTNVISRTSDDMKHFSSDFASVKTIRKNIEDAEFGLNSLPLKRIEDQIGYPTRLILPKGLSQGLPIQMFVFIAPFTKASVSNSYPSTNTEFNSAILSPGYPLDLVVEDKQLFGLPNALIKYITITQKGENKVENYGGPGVTKQWYGTNTYDPSARPNYSANTRKTFDYNAKKGPSKDDENGVSEYDIAPGDTVNYIEESSKGSFVPKGSNDHNTNVDTVRSLNFMKFDTVVPNNNAEITKLEKKDDNAKQVDKDTYTTVKNEEIDKDVVVPEITEIVPDSENQNQAMLTIPRLLKLSSYDYASSAKSFDYKTKKNQFDKKDYTSKRGDYKKYNSYTPPQEEENLLTTTSAAFIKEDVVNDGEMVEMLLDQPLYQPKNVDYASKRKEPYDYKTKKAQFDKKDYSEKRGDYKKYHSVNKLIDEENRVTTATATLIKEDVINNEQNADLLLEKSSFYPKKDYASKRKEQYDYKAKKAQLDNQDYSAKRGDYFKYRTLPTREEKVSTESVNIMLEPTNDVIARVQLERDDNNVDMLSEIKENNANEENNDNFPKDVVDTKVIEIFDPFRFDVRRRTPTVYDFLFHTFDYDNPENKVYE</sequence>
<dbReference type="GO" id="GO:0045735">
    <property type="term" value="F:nutrient reservoir activity"/>
    <property type="evidence" value="ECO:0007669"/>
    <property type="project" value="UniProtKB-KW"/>
</dbReference>
<dbReference type="InterPro" id="IPR036697">
    <property type="entry name" value="Hemocyanin_N_sf"/>
</dbReference>
<dbReference type="Gene3D" id="2.60.40.1520">
    <property type="entry name" value="Hemocyanin, C-terminal domain"/>
    <property type="match status" value="2"/>
</dbReference>
<dbReference type="PROSITE" id="PS00210">
    <property type="entry name" value="HEMOCYANIN_2"/>
    <property type="match status" value="2"/>
</dbReference>
<proteinExistence type="inferred from homology"/>
<dbReference type="InterPro" id="IPR013788">
    <property type="entry name" value="Hemocyanin/hexamerin"/>
</dbReference>
<comment type="caution">
    <text evidence="7">The sequence shown here is derived from an EMBL/GenBank/DDBJ whole genome shotgun (WGS) entry which is preliminary data.</text>
</comment>
<evidence type="ECO:0000256" key="1">
    <source>
        <dbReference type="ARBA" id="ARBA00022761"/>
    </source>
</evidence>
<protein>
    <submittedName>
        <fullName evidence="7">Uncharacterized protein</fullName>
    </submittedName>
</protein>
<dbReference type="PROSITE" id="PS00209">
    <property type="entry name" value="HEMOCYANIN_1"/>
    <property type="match status" value="1"/>
</dbReference>
<feature type="domain" description="Hemocyanin middle" evidence="4">
    <location>
        <begin position="1174"/>
        <end position="1417"/>
    </location>
</feature>
<evidence type="ECO:0000259" key="6">
    <source>
        <dbReference type="Pfam" id="PF03723"/>
    </source>
</evidence>
<evidence type="ECO:0000313" key="7">
    <source>
        <dbReference type="EMBL" id="KAF9416845.1"/>
    </source>
</evidence>
<evidence type="ECO:0000259" key="5">
    <source>
        <dbReference type="Pfam" id="PF03722"/>
    </source>
</evidence>
<dbReference type="SUPFAM" id="SSF48050">
    <property type="entry name" value="Hemocyanin, N-terminal domain"/>
    <property type="match status" value="2"/>
</dbReference>
<feature type="domain" description="Hemocyanin C-terminal" evidence="6">
    <location>
        <begin position="688"/>
        <end position="939"/>
    </location>
</feature>
<organism evidence="7 8">
    <name type="scientific">Spodoptera exigua</name>
    <name type="common">Beet armyworm</name>
    <name type="synonym">Noctua fulgens</name>
    <dbReference type="NCBI Taxonomy" id="7107"/>
    <lineage>
        <taxon>Eukaryota</taxon>
        <taxon>Metazoa</taxon>
        <taxon>Ecdysozoa</taxon>
        <taxon>Arthropoda</taxon>
        <taxon>Hexapoda</taxon>
        <taxon>Insecta</taxon>
        <taxon>Pterygota</taxon>
        <taxon>Neoptera</taxon>
        <taxon>Endopterygota</taxon>
        <taxon>Lepidoptera</taxon>
        <taxon>Glossata</taxon>
        <taxon>Ditrysia</taxon>
        <taxon>Noctuoidea</taxon>
        <taxon>Noctuidae</taxon>
        <taxon>Amphipyrinae</taxon>
        <taxon>Spodoptera</taxon>
    </lineage>
</organism>